<reference evidence="1" key="1">
    <citation type="submission" date="2024-02" db="EMBL/GenBank/DDBJ databases">
        <authorList>
            <consortium name="ELIXIR-Norway"/>
            <consortium name="Elixir Norway"/>
        </authorList>
    </citation>
    <scope>NUCLEOTIDE SEQUENCE</scope>
</reference>
<gene>
    <name evidence="1" type="ORF">CSSPJE1EN1_LOCUS26227</name>
</gene>
<keyword evidence="2" id="KW-1185">Reference proteome</keyword>
<sequence length="78" mass="9293">MMTEENDEEIIEVYGKCASRRYFRNWLDNLPVSLRPIYEEEKRRIEEGLDSPPPLGTQPLKELVRSMHRREGAVIKYL</sequence>
<evidence type="ECO:0000313" key="1">
    <source>
        <dbReference type="EMBL" id="CAK9250849.1"/>
    </source>
</evidence>
<accession>A0ABP0V8U9</accession>
<organism evidence="1 2">
    <name type="scientific">Sphagnum jensenii</name>
    <dbReference type="NCBI Taxonomy" id="128206"/>
    <lineage>
        <taxon>Eukaryota</taxon>
        <taxon>Viridiplantae</taxon>
        <taxon>Streptophyta</taxon>
        <taxon>Embryophyta</taxon>
        <taxon>Bryophyta</taxon>
        <taxon>Sphagnophytina</taxon>
        <taxon>Sphagnopsida</taxon>
        <taxon>Sphagnales</taxon>
        <taxon>Sphagnaceae</taxon>
        <taxon>Sphagnum</taxon>
    </lineage>
</organism>
<comment type="caution">
    <text evidence="1">The sequence shown here is derived from an EMBL/GenBank/DDBJ whole genome shotgun (WGS) entry which is preliminary data.</text>
</comment>
<protein>
    <submittedName>
        <fullName evidence="1">Uncharacterized protein</fullName>
    </submittedName>
</protein>
<dbReference type="Proteomes" id="UP001497444">
    <property type="component" value="Unassembled WGS sequence"/>
</dbReference>
<evidence type="ECO:0000313" key="2">
    <source>
        <dbReference type="Proteomes" id="UP001497444"/>
    </source>
</evidence>
<proteinExistence type="predicted"/>
<name>A0ABP0V8U9_9BRYO</name>
<dbReference type="EMBL" id="CAXAQS010000255">
    <property type="protein sequence ID" value="CAK9250849.1"/>
    <property type="molecule type" value="Genomic_DNA"/>
</dbReference>